<keyword evidence="6" id="KW-1185">Reference proteome</keyword>
<dbReference type="PROSITE" id="PS51819">
    <property type="entry name" value="VOC"/>
    <property type="match status" value="1"/>
</dbReference>
<dbReference type="SUPFAM" id="SSF54593">
    <property type="entry name" value="Glyoxalase/Bleomycin resistance protein/Dihydroxybiphenyl dioxygenase"/>
    <property type="match status" value="1"/>
</dbReference>
<dbReference type="InterPro" id="IPR051785">
    <property type="entry name" value="MMCE/EMCE_epimerase"/>
</dbReference>
<dbReference type="eggNOG" id="COG0346">
    <property type="taxonomic scope" value="Bacteria"/>
</dbReference>
<dbReference type="STRING" id="309798.COPRO5265_0911"/>
<keyword evidence="3" id="KW-0175">Coiled coil</keyword>
<dbReference type="Proteomes" id="UP000001732">
    <property type="component" value="Chromosome"/>
</dbReference>
<comment type="similarity">
    <text evidence="1">Belongs to the methylmalonyl-CoA epimerase family.</text>
</comment>
<keyword evidence="2" id="KW-0479">Metal-binding</keyword>
<accession>B5Y8Z5</accession>
<dbReference type="InterPro" id="IPR017515">
    <property type="entry name" value="MeMalonyl-CoA_epimerase"/>
</dbReference>
<dbReference type="EC" id="5.1.99.1" evidence="5"/>
<dbReference type="InterPro" id="IPR037523">
    <property type="entry name" value="VOC_core"/>
</dbReference>
<dbReference type="OrthoDB" id="332982at2"/>
<evidence type="ECO:0000256" key="3">
    <source>
        <dbReference type="SAM" id="Coils"/>
    </source>
</evidence>
<dbReference type="HOGENOM" id="CLU_046006_5_2_9"/>
<sequence length="134" mass="15001">MNIKHVEHIGIAMPSEEESLQLGRLLFGREPDTVEEVSSQKVKTYIYRVGQTKIEFLVPTSEDSTIAKFLSDRGQGLHHLAFAVDSVEEAIQELKEKGVRMIDESPREGVEGTRIAFIHPKSTGRVLVELVEGE</sequence>
<name>B5Y8Z5_COPPD</name>
<dbReference type="AlphaFoldDB" id="B5Y8Z5"/>
<dbReference type="EMBL" id="CP001145">
    <property type="protein sequence ID" value="ACI17381.1"/>
    <property type="molecule type" value="Genomic_DNA"/>
</dbReference>
<feature type="domain" description="VOC" evidence="4">
    <location>
        <begin position="5"/>
        <end position="133"/>
    </location>
</feature>
<organism evidence="5 6">
    <name type="scientific">Coprothermobacter proteolyticus (strain ATCC 35245 / DSM 5265 / OCM 4 / BT)</name>
    <dbReference type="NCBI Taxonomy" id="309798"/>
    <lineage>
        <taxon>Bacteria</taxon>
        <taxon>Pseudomonadati</taxon>
        <taxon>Coprothermobacterota</taxon>
        <taxon>Coprothermobacteria</taxon>
        <taxon>Coprothermobacterales</taxon>
        <taxon>Coprothermobacteraceae</taxon>
        <taxon>Coprothermobacter</taxon>
    </lineage>
</organism>
<dbReference type="PANTHER" id="PTHR43048">
    <property type="entry name" value="METHYLMALONYL-COA EPIMERASE"/>
    <property type="match status" value="1"/>
</dbReference>
<evidence type="ECO:0000313" key="5">
    <source>
        <dbReference type="EMBL" id="ACI17381.1"/>
    </source>
</evidence>
<evidence type="ECO:0000259" key="4">
    <source>
        <dbReference type="PROSITE" id="PS51819"/>
    </source>
</evidence>
<dbReference type="GO" id="GO:0046872">
    <property type="term" value="F:metal ion binding"/>
    <property type="evidence" value="ECO:0007669"/>
    <property type="project" value="UniProtKB-KW"/>
</dbReference>
<dbReference type="GO" id="GO:0046491">
    <property type="term" value="P:L-methylmalonyl-CoA metabolic process"/>
    <property type="evidence" value="ECO:0007669"/>
    <property type="project" value="TreeGrafter"/>
</dbReference>
<gene>
    <name evidence="5" type="primary">mce</name>
    <name evidence="5" type="ordered locus">COPRO5265_0911</name>
</gene>
<dbReference type="GO" id="GO:0004493">
    <property type="term" value="F:methylmalonyl-CoA epimerase activity"/>
    <property type="evidence" value="ECO:0007669"/>
    <property type="project" value="UniProtKB-EC"/>
</dbReference>
<reference evidence="5 6" key="2">
    <citation type="journal article" date="2014" name="Genome Announc.">
        <title>Complete Genome Sequence of Coprothermobacter proteolyticus DSM 5265.</title>
        <authorList>
            <person name="Alexiev A."/>
            <person name="Coil D.A."/>
            <person name="Badger J.H."/>
            <person name="Enticknap J."/>
            <person name="Ward N."/>
            <person name="Robb F.T."/>
            <person name="Eisen J.A."/>
        </authorList>
    </citation>
    <scope>NUCLEOTIDE SEQUENCE [LARGE SCALE GENOMIC DNA]</scope>
    <source>
        <strain evidence="6">ATCC 35245 / DSM 5265 / OCM 4 / BT</strain>
    </source>
</reference>
<feature type="coiled-coil region" evidence="3">
    <location>
        <begin position="77"/>
        <end position="104"/>
    </location>
</feature>
<dbReference type="InterPro" id="IPR029068">
    <property type="entry name" value="Glyas_Bleomycin-R_OHBP_Dase"/>
</dbReference>
<dbReference type="KEGG" id="cpo:COPRO5265_0911"/>
<proteinExistence type="inferred from homology"/>
<protein>
    <submittedName>
        <fullName evidence="5">Methylmalonyl-CoA epimerase</fullName>
        <ecNumber evidence="5">5.1.99.1</ecNumber>
    </submittedName>
</protein>
<dbReference type="Gene3D" id="3.10.180.10">
    <property type="entry name" value="2,3-Dihydroxybiphenyl 1,2-Dioxygenase, domain 1"/>
    <property type="match status" value="1"/>
</dbReference>
<dbReference type="Pfam" id="PF13669">
    <property type="entry name" value="Glyoxalase_4"/>
    <property type="match status" value="1"/>
</dbReference>
<dbReference type="CDD" id="cd07249">
    <property type="entry name" value="MMCE"/>
    <property type="match status" value="1"/>
</dbReference>
<evidence type="ECO:0000256" key="2">
    <source>
        <dbReference type="ARBA" id="ARBA00022723"/>
    </source>
</evidence>
<dbReference type="PANTHER" id="PTHR43048:SF3">
    <property type="entry name" value="METHYLMALONYL-COA EPIMERASE, MITOCHONDRIAL"/>
    <property type="match status" value="1"/>
</dbReference>
<dbReference type="NCBIfam" id="TIGR03081">
    <property type="entry name" value="metmalonyl_epim"/>
    <property type="match status" value="1"/>
</dbReference>
<reference evidence="6" key="1">
    <citation type="submission" date="2008-08" db="EMBL/GenBank/DDBJ databases">
        <title>The complete genome sequence of Coprothermobacter proteolyticus strain ATCC 5245 / DSM 5265 / BT.</title>
        <authorList>
            <person name="Dodson R.J."/>
            <person name="Durkin A.S."/>
            <person name="Wu M."/>
            <person name="Eisen J."/>
            <person name="Sutton G."/>
        </authorList>
    </citation>
    <scope>NUCLEOTIDE SEQUENCE [LARGE SCALE GENOMIC DNA]</scope>
    <source>
        <strain evidence="6">ATCC 35245 / DSM 5265 / OCM 4 / BT</strain>
    </source>
</reference>
<evidence type="ECO:0000313" key="6">
    <source>
        <dbReference type="Proteomes" id="UP000001732"/>
    </source>
</evidence>
<evidence type="ECO:0000256" key="1">
    <source>
        <dbReference type="ARBA" id="ARBA00009308"/>
    </source>
</evidence>
<keyword evidence="5" id="KW-0413">Isomerase</keyword>
<dbReference type="RefSeq" id="WP_012544033.1">
    <property type="nucleotide sequence ID" value="NC_011295.1"/>
</dbReference>